<dbReference type="OrthoDB" id="3217230at2"/>
<dbReference type="InterPro" id="IPR050196">
    <property type="entry name" value="Cytochrome_P450_Monoox"/>
</dbReference>
<dbReference type="Gene3D" id="1.10.630.10">
    <property type="entry name" value="Cytochrome P450"/>
    <property type="match status" value="1"/>
</dbReference>
<dbReference type="PANTHER" id="PTHR24291:SF50">
    <property type="entry name" value="BIFUNCTIONAL ALBAFLAVENONE MONOOXYGENASE_TERPENE SYNTHASE"/>
    <property type="match status" value="1"/>
</dbReference>
<evidence type="ECO:0000313" key="10">
    <source>
        <dbReference type="Proteomes" id="UP000238312"/>
    </source>
</evidence>
<dbReference type="Pfam" id="PF00067">
    <property type="entry name" value="p450"/>
    <property type="match status" value="1"/>
</dbReference>
<evidence type="ECO:0000256" key="2">
    <source>
        <dbReference type="ARBA" id="ARBA00022617"/>
    </source>
</evidence>
<evidence type="ECO:0000256" key="7">
    <source>
        <dbReference type="PIRSR" id="PIRSR602401-1"/>
    </source>
</evidence>
<organism evidence="9 10">
    <name type="scientific">Nonomuraea fuscirosea</name>
    <dbReference type="NCBI Taxonomy" id="1291556"/>
    <lineage>
        <taxon>Bacteria</taxon>
        <taxon>Bacillati</taxon>
        <taxon>Actinomycetota</taxon>
        <taxon>Actinomycetes</taxon>
        <taxon>Streptosporangiales</taxon>
        <taxon>Streptosporangiaceae</taxon>
        <taxon>Nonomuraea</taxon>
    </lineage>
</organism>
<dbReference type="InterPro" id="IPR017972">
    <property type="entry name" value="Cyt_P450_CS"/>
</dbReference>
<keyword evidence="6 8" id="KW-0503">Monooxygenase</keyword>
<evidence type="ECO:0000256" key="6">
    <source>
        <dbReference type="ARBA" id="ARBA00023033"/>
    </source>
</evidence>
<dbReference type="PRINTS" id="PR00463">
    <property type="entry name" value="EP450I"/>
</dbReference>
<dbReference type="SUPFAM" id="SSF48264">
    <property type="entry name" value="Cytochrome P450"/>
    <property type="match status" value="1"/>
</dbReference>
<dbReference type="InterPro" id="IPR036396">
    <property type="entry name" value="Cyt_P450_sf"/>
</dbReference>
<dbReference type="InterPro" id="IPR001128">
    <property type="entry name" value="Cyt_P450"/>
</dbReference>
<evidence type="ECO:0000256" key="5">
    <source>
        <dbReference type="ARBA" id="ARBA00023004"/>
    </source>
</evidence>
<dbReference type="GO" id="GO:0016705">
    <property type="term" value="F:oxidoreductase activity, acting on paired donors, with incorporation or reduction of molecular oxygen"/>
    <property type="evidence" value="ECO:0007669"/>
    <property type="project" value="InterPro"/>
</dbReference>
<dbReference type="PROSITE" id="PS00086">
    <property type="entry name" value="CYTOCHROME_P450"/>
    <property type="match status" value="1"/>
</dbReference>
<feature type="binding site" description="axial binding residue" evidence="7">
    <location>
        <position position="399"/>
    </location>
    <ligand>
        <name>heme</name>
        <dbReference type="ChEBI" id="CHEBI:30413"/>
    </ligand>
    <ligandPart>
        <name>Fe</name>
        <dbReference type="ChEBI" id="CHEBI:18248"/>
    </ligandPart>
</feature>
<dbReference type="GO" id="GO:0004497">
    <property type="term" value="F:monooxygenase activity"/>
    <property type="evidence" value="ECO:0007669"/>
    <property type="project" value="UniProtKB-KW"/>
</dbReference>
<dbReference type="PANTHER" id="PTHR24291">
    <property type="entry name" value="CYTOCHROME P450 FAMILY 4"/>
    <property type="match status" value="1"/>
</dbReference>
<dbReference type="PRINTS" id="PR00385">
    <property type="entry name" value="P450"/>
</dbReference>
<accession>A0A2T0NBU9</accession>
<dbReference type="GO" id="GO:0020037">
    <property type="term" value="F:heme binding"/>
    <property type="evidence" value="ECO:0007669"/>
    <property type="project" value="InterPro"/>
</dbReference>
<dbReference type="Proteomes" id="UP000238312">
    <property type="component" value="Unassembled WGS sequence"/>
</dbReference>
<proteinExistence type="inferred from homology"/>
<evidence type="ECO:0000313" key="9">
    <source>
        <dbReference type="EMBL" id="PRX70488.1"/>
    </source>
</evidence>
<keyword evidence="3 7" id="KW-0479">Metal-binding</keyword>
<evidence type="ECO:0000256" key="1">
    <source>
        <dbReference type="ARBA" id="ARBA00010617"/>
    </source>
</evidence>
<keyword evidence="10" id="KW-1185">Reference proteome</keyword>
<comment type="caution">
    <text evidence="9">The sequence shown here is derived from an EMBL/GenBank/DDBJ whole genome shotgun (WGS) entry which is preliminary data.</text>
</comment>
<evidence type="ECO:0000256" key="4">
    <source>
        <dbReference type="ARBA" id="ARBA00023002"/>
    </source>
</evidence>
<keyword evidence="4 8" id="KW-0560">Oxidoreductase</keyword>
<evidence type="ECO:0000256" key="8">
    <source>
        <dbReference type="RuleBase" id="RU000461"/>
    </source>
</evidence>
<keyword evidence="2 7" id="KW-0349">Heme</keyword>
<dbReference type="AlphaFoldDB" id="A0A2T0NBU9"/>
<evidence type="ECO:0000256" key="3">
    <source>
        <dbReference type="ARBA" id="ARBA00022723"/>
    </source>
</evidence>
<comment type="similarity">
    <text evidence="1 8">Belongs to the cytochrome P450 family.</text>
</comment>
<sequence length="458" mass="51358">MPHAKGTLTTRPHVVPTHHAIPRLVSDPVTELARMGTDAAGRVVRLHLGPFRPYLISHPDHVQQVLKTDWTNFVRAGVFWRPLQRLIGHSILGEGESWASARKILQPLFTARYTASLAEDMADTIAARISELDDFSITGRPIDLEHQMTSIVNDTVIKVLFGGRISRDTAERLAPEFATCATSIGFRMLLPFAPYSIRVPGDRAFLRSAKKIDEIVYPLIEQARHEKTRSKEVVSALLAARLEKEGEADLRQVRDDLVNIYGAASETTAMSLIWLWQVLHDHPGVRDRLQEEVDRVVGGDPVRPSHVAQMPYLRMVLQELLRVYPNAWVVPRQTVADTEIGGVPIKAGSQVLISPYTTHRLEEFWPRPLEFDPERWADEKAALAHRYAFVPFGVGPHVCLGQHLFYIEASLVIANVMSRFRPVVANPQQLKPVPGGATLRPKQKLFLQLHPAGRTRAA</sequence>
<protein>
    <submittedName>
        <fullName evidence="9">Cytochrome P450</fullName>
    </submittedName>
</protein>
<reference evidence="9 10" key="1">
    <citation type="submission" date="2018-03" db="EMBL/GenBank/DDBJ databases">
        <title>Genomic Encyclopedia of Type Strains, Phase III (KMG-III): the genomes of soil and plant-associated and newly described type strains.</title>
        <authorList>
            <person name="Whitman W."/>
        </authorList>
    </citation>
    <scope>NUCLEOTIDE SEQUENCE [LARGE SCALE GENOMIC DNA]</scope>
    <source>
        <strain evidence="9 10">CGMCC 4.7104</strain>
    </source>
</reference>
<gene>
    <name evidence="9" type="ORF">B0I32_101576</name>
</gene>
<comment type="cofactor">
    <cofactor evidence="7">
        <name>heme</name>
        <dbReference type="ChEBI" id="CHEBI:30413"/>
    </cofactor>
</comment>
<dbReference type="InterPro" id="IPR002401">
    <property type="entry name" value="Cyt_P450_E_grp-I"/>
</dbReference>
<name>A0A2T0NBU9_9ACTN</name>
<dbReference type="EMBL" id="PVNG01000001">
    <property type="protein sequence ID" value="PRX70488.1"/>
    <property type="molecule type" value="Genomic_DNA"/>
</dbReference>
<keyword evidence="5 7" id="KW-0408">Iron</keyword>
<dbReference type="GO" id="GO:0005506">
    <property type="term" value="F:iron ion binding"/>
    <property type="evidence" value="ECO:0007669"/>
    <property type="project" value="InterPro"/>
</dbReference>